<evidence type="ECO:0000313" key="1">
    <source>
        <dbReference type="EMBL" id="EOA62197.1"/>
    </source>
</evidence>
<dbReference type="EMBL" id="APHI01000002">
    <property type="protein sequence ID" value="EOA62197.1"/>
    <property type="molecule type" value="Genomic_DNA"/>
</dbReference>
<protein>
    <submittedName>
        <fullName evidence="1">Uncharacterized protein</fullName>
    </submittedName>
</protein>
<comment type="caution">
    <text evidence="1">The sequence shown here is derived from an EMBL/GenBank/DDBJ whole genome shotgun (WGS) entry which is preliminary data.</text>
</comment>
<gene>
    <name evidence="1" type="ORF">CRT38_02987</name>
</gene>
<dbReference type="Proteomes" id="UP000053165">
    <property type="component" value="Unassembled WGS sequence"/>
</dbReference>
<organism evidence="1 2">
    <name type="scientific">Anaplasma phagocytophilum str. CRT38</name>
    <dbReference type="NCBI Taxonomy" id="1269275"/>
    <lineage>
        <taxon>Bacteria</taxon>
        <taxon>Pseudomonadati</taxon>
        <taxon>Pseudomonadota</taxon>
        <taxon>Alphaproteobacteria</taxon>
        <taxon>Rickettsiales</taxon>
        <taxon>Anaplasmataceae</taxon>
        <taxon>Anaplasma</taxon>
        <taxon>phagocytophilum group</taxon>
    </lineage>
</organism>
<name>S6G7Y0_ANAPH</name>
<evidence type="ECO:0000313" key="2">
    <source>
        <dbReference type="Proteomes" id="UP000053165"/>
    </source>
</evidence>
<accession>S6G7Y0</accession>
<sequence>MMLQSRLLRDNVSVVICTHHSSDIECHNDYQVDQNPKGHVIIQSRMQCNDVLVVDYRSILFLCNIHKAAFIRSLLRQGFFRRRIHYTMMVRVNARGEKFYPILRK</sequence>
<reference evidence="1 2" key="1">
    <citation type="submission" date="2013-03" db="EMBL/GenBank/DDBJ databases">
        <title>Genome sequence of Anaplasma phagocytophilum strain CRT38.</title>
        <authorList>
            <person name="Felsheim R.F."/>
            <person name="Kurtti T.J."/>
            <person name="Munderloh U.G."/>
        </authorList>
    </citation>
    <scope>NUCLEOTIDE SEQUENCE [LARGE SCALE GENOMIC DNA]</scope>
    <source>
        <strain evidence="1 2">CRT38</strain>
    </source>
</reference>
<proteinExistence type="predicted"/>
<dbReference type="AlphaFoldDB" id="S6G7Y0"/>